<organism evidence="1 2">
    <name type="scientific">Steinernema carpocapsae</name>
    <name type="common">Entomopathogenic nematode</name>
    <dbReference type="NCBI Taxonomy" id="34508"/>
    <lineage>
        <taxon>Eukaryota</taxon>
        <taxon>Metazoa</taxon>
        <taxon>Ecdysozoa</taxon>
        <taxon>Nematoda</taxon>
        <taxon>Chromadorea</taxon>
        <taxon>Rhabditida</taxon>
        <taxon>Tylenchina</taxon>
        <taxon>Panagrolaimomorpha</taxon>
        <taxon>Strongyloidoidea</taxon>
        <taxon>Steinernematidae</taxon>
        <taxon>Steinernema</taxon>
    </lineage>
</organism>
<comment type="caution">
    <text evidence="1">The sequence shown here is derived from an EMBL/GenBank/DDBJ whole genome shotgun (WGS) entry which is preliminary data.</text>
</comment>
<gene>
    <name evidence="1" type="ORF">L596_025329</name>
</gene>
<protein>
    <submittedName>
        <fullName evidence="1">Uncharacterized protein</fullName>
    </submittedName>
</protein>
<proteinExistence type="predicted"/>
<name>A0A4U5M7M9_STECR</name>
<dbReference type="OrthoDB" id="5863131at2759"/>
<reference evidence="1 2" key="1">
    <citation type="journal article" date="2015" name="Genome Biol.">
        <title>Comparative genomics of Steinernema reveals deeply conserved gene regulatory networks.</title>
        <authorList>
            <person name="Dillman A.R."/>
            <person name="Macchietto M."/>
            <person name="Porter C.F."/>
            <person name="Rogers A."/>
            <person name="Williams B."/>
            <person name="Antoshechkin I."/>
            <person name="Lee M.M."/>
            <person name="Goodwin Z."/>
            <person name="Lu X."/>
            <person name="Lewis E.E."/>
            <person name="Goodrich-Blair H."/>
            <person name="Stock S.P."/>
            <person name="Adams B.J."/>
            <person name="Sternberg P.W."/>
            <person name="Mortazavi A."/>
        </authorList>
    </citation>
    <scope>NUCLEOTIDE SEQUENCE [LARGE SCALE GENOMIC DNA]</scope>
    <source>
        <strain evidence="1 2">ALL</strain>
    </source>
</reference>
<accession>A0A4U5M7M9</accession>
<keyword evidence="2" id="KW-1185">Reference proteome</keyword>
<sequence length="75" mass="8729">MQVTGNLASLKFVFGPAAQLKSRSLHQALAEMEFCPDRAKRPWSADEWEDLQWWIRELVVRNKAVVRDCRCRPVS</sequence>
<reference evidence="1 2" key="2">
    <citation type="journal article" date="2019" name="G3 (Bethesda)">
        <title>Hybrid Assembly of the Genome of the Entomopathogenic Nematode Steinernema carpocapsae Identifies the X-Chromosome.</title>
        <authorList>
            <person name="Serra L."/>
            <person name="Macchietto M."/>
            <person name="Macias-Munoz A."/>
            <person name="McGill C.J."/>
            <person name="Rodriguez I.M."/>
            <person name="Rodriguez B."/>
            <person name="Murad R."/>
            <person name="Mortazavi A."/>
        </authorList>
    </citation>
    <scope>NUCLEOTIDE SEQUENCE [LARGE SCALE GENOMIC DNA]</scope>
    <source>
        <strain evidence="1 2">ALL</strain>
    </source>
</reference>
<evidence type="ECO:0000313" key="1">
    <source>
        <dbReference type="EMBL" id="TKR64852.1"/>
    </source>
</evidence>
<dbReference type="AlphaFoldDB" id="A0A4U5M7M9"/>
<evidence type="ECO:0000313" key="2">
    <source>
        <dbReference type="Proteomes" id="UP000298663"/>
    </source>
</evidence>
<dbReference type="Proteomes" id="UP000298663">
    <property type="component" value="Unassembled WGS sequence"/>
</dbReference>
<dbReference type="EMBL" id="AZBU02000009">
    <property type="protein sequence ID" value="TKR64852.1"/>
    <property type="molecule type" value="Genomic_DNA"/>
</dbReference>